<dbReference type="InterPro" id="IPR050397">
    <property type="entry name" value="Env_Response_Regulators"/>
</dbReference>
<dbReference type="Proteomes" id="UP000680038">
    <property type="component" value="Unassembled WGS sequence"/>
</dbReference>
<proteinExistence type="predicted"/>
<dbReference type="InterPro" id="IPR014710">
    <property type="entry name" value="RmlC-like_jellyroll"/>
</dbReference>
<dbReference type="SMART" id="SM00100">
    <property type="entry name" value="cNMP"/>
    <property type="match status" value="1"/>
</dbReference>
<dbReference type="InterPro" id="IPR018490">
    <property type="entry name" value="cNMP-bd_dom_sf"/>
</dbReference>
<dbReference type="GO" id="GO:0005829">
    <property type="term" value="C:cytosol"/>
    <property type="evidence" value="ECO:0007669"/>
    <property type="project" value="TreeGrafter"/>
</dbReference>
<accession>A0A916N4M0</accession>
<dbReference type="Gene3D" id="2.60.120.10">
    <property type="entry name" value="Jelly Rolls"/>
    <property type="match status" value="1"/>
</dbReference>
<keyword evidence="6" id="KW-1185">Reference proteome</keyword>
<dbReference type="GO" id="GO:0003700">
    <property type="term" value="F:DNA-binding transcription factor activity"/>
    <property type="evidence" value="ECO:0007669"/>
    <property type="project" value="TreeGrafter"/>
</dbReference>
<dbReference type="InterPro" id="IPR000595">
    <property type="entry name" value="cNMP-bd_dom"/>
</dbReference>
<comment type="caution">
    <text evidence="5">The sequence shown here is derived from an EMBL/GenBank/DDBJ whole genome shotgun (WGS) entry which is preliminary data.</text>
</comment>
<keyword evidence="3" id="KW-0804">Transcription</keyword>
<evidence type="ECO:0000313" key="5">
    <source>
        <dbReference type="EMBL" id="CAG5001316.1"/>
    </source>
</evidence>
<evidence type="ECO:0000256" key="1">
    <source>
        <dbReference type="ARBA" id="ARBA00023015"/>
    </source>
</evidence>
<dbReference type="Pfam" id="PF13545">
    <property type="entry name" value="HTH_Crp_2"/>
    <property type="match status" value="1"/>
</dbReference>
<dbReference type="InterPro" id="IPR012318">
    <property type="entry name" value="HTH_CRP"/>
</dbReference>
<dbReference type="PANTHER" id="PTHR24567">
    <property type="entry name" value="CRP FAMILY TRANSCRIPTIONAL REGULATORY PROTEIN"/>
    <property type="match status" value="1"/>
</dbReference>
<feature type="domain" description="Cyclic nucleotide-binding" evidence="4">
    <location>
        <begin position="1"/>
        <end position="116"/>
    </location>
</feature>
<evidence type="ECO:0000259" key="4">
    <source>
        <dbReference type="PROSITE" id="PS50042"/>
    </source>
</evidence>
<evidence type="ECO:0000313" key="6">
    <source>
        <dbReference type="Proteomes" id="UP000680038"/>
    </source>
</evidence>
<name>A0A916N4M0_9BACT</name>
<dbReference type="AlphaFoldDB" id="A0A916N4M0"/>
<dbReference type="InterPro" id="IPR036390">
    <property type="entry name" value="WH_DNA-bd_sf"/>
</dbReference>
<dbReference type="CDD" id="cd00038">
    <property type="entry name" value="CAP_ED"/>
    <property type="match status" value="1"/>
</dbReference>
<gene>
    <name evidence="5" type="primary">crp</name>
    <name evidence="5" type="ORF">DYBT9275_02641</name>
</gene>
<dbReference type="PROSITE" id="PS50042">
    <property type="entry name" value="CNMP_BINDING_3"/>
    <property type="match status" value="1"/>
</dbReference>
<evidence type="ECO:0000256" key="3">
    <source>
        <dbReference type="ARBA" id="ARBA00023163"/>
    </source>
</evidence>
<evidence type="ECO:0000256" key="2">
    <source>
        <dbReference type="ARBA" id="ARBA00023125"/>
    </source>
</evidence>
<dbReference type="EMBL" id="CAJRAF010000002">
    <property type="protein sequence ID" value="CAG5001316.1"/>
    <property type="molecule type" value="Genomic_DNA"/>
</dbReference>
<dbReference type="SUPFAM" id="SSF51206">
    <property type="entry name" value="cAMP-binding domain-like"/>
    <property type="match status" value="1"/>
</dbReference>
<dbReference type="RefSeq" id="WP_215239243.1">
    <property type="nucleotide sequence ID" value="NZ_CAJRAF010000002.1"/>
</dbReference>
<dbReference type="PANTHER" id="PTHR24567:SF74">
    <property type="entry name" value="HTH-TYPE TRANSCRIPTIONAL REGULATOR ARCR"/>
    <property type="match status" value="1"/>
</dbReference>
<protein>
    <submittedName>
        <fullName evidence="5">CRP-like cAMP-activated global transcriptional regulator</fullName>
    </submittedName>
</protein>
<dbReference type="SUPFAM" id="SSF46785">
    <property type="entry name" value="Winged helix' DNA-binding domain"/>
    <property type="match status" value="1"/>
</dbReference>
<sequence length="211" mass="23840">MIEPELLIGAGATVKKVKATEVIFQEGEPAAFYFQLLEGSVSWSNFHHDGKETLQALAGPGECFGELPVFDRQPYACSAVAETDCLVIKLGIDPFHRLLQEHPEISMMFNQMLSQKLRFKLFLVKQLASHSPEQTVWELYKYLQRNTNNVCHNCGKVLLTRQQIANLTGMRVETVIRATKSLEMRGSVRIAKGKVFLKSLDRLQGMQTIIE</sequence>
<organism evidence="5 6">
    <name type="scientific">Dyadobacter helix</name>
    <dbReference type="NCBI Taxonomy" id="2822344"/>
    <lineage>
        <taxon>Bacteria</taxon>
        <taxon>Pseudomonadati</taxon>
        <taxon>Bacteroidota</taxon>
        <taxon>Cytophagia</taxon>
        <taxon>Cytophagales</taxon>
        <taxon>Spirosomataceae</taxon>
        <taxon>Dyadobacter</taxon>
    </lineage>
</organism>
<dbReference type="Pfam" id="PF00027">
    <property type="entry name" value="cNMP_binding"/>
    <property type="match status" value="1"/>
</dbReference>
<dbReference type="SMART" id="SM00419">
    <property type="entry name" value="HTH_CRP"/>
    <property type="match status" value="1"/>
</dbReference>
<keyword evidence="2" id="KW-0238">DNA-binding</keyword>
<keyword evidence="1" id="KW-0805">Transcription regulation</keyword>
<dbReference type="GO" id="GO:0003677">
    <property type="term" value="F:DNA binding"/>
    <property type="evidence" value="ECO:0007669"/>
    <property type="project" value="UniProtKB-KW"/>
</dbReference>
<reference evidence="5" key="1">
    <citation type="submission" date="2021-04" db="EMBL/GenBank/DDBJ databases">
        <authorList>
            <person name="Rodrigo-Torres L."/>
            <person name="Arahal R. D."/>
            <person name="Lucena T."/>
        </authorList>
    </citation>
    <scope>NUCLEOTIDE SEQUENCE</scope>
    <source>
        <strain evidence="5">CECT 9275</strain>
    </source>
</reference>